<dbReference type="InterPro" id="IPR016193">
    <property type="entry name" value="Cytidine_deaminase-like"/>
</dbReference>
<dbReference type="InterPro" id="IPR016473">
    <property type="entry name" value="dCMP_deaminase"/>
</dbReference>
<comment type="similarity">
    <text evidence="2">Belongs to the cytidine and deoxycytidylate deaminase family.</text>
</comment>
<dbReference type="PROSITE" id="PS00903">
    <property type="entry name" value="CYT_DCMP_DEAMINASES_1"/>
    <property type="match status" value="1"/>
</dbReference>
<dbReference type="PANTHER" id="PTHR11086:SF18">
    <property type="entry name" value="DEOXYCYTIDYLATE DEAMINASE"/>
    <property type="match status" value="1"/>
</dbReference>
<dbReference type="GO" id="GO:0008270">
    <property type="term" value="F:zinc ion binding"/>
    <property type="evidence" value="ECO:0007669"/>
    <property type="project" value="InterPro"/>
</dbReference>
<dbReference type="InterPro" id="IPR015517">
    <property type="entry name" value="dCMP_deaminase-rel"/>
</dbReference>
<evidence type="ECO:0000256" key="3">
    <source>
        <dbReference type="ARBA" id="ARBA00022723"/>
    </source>
</evidence>
<feature type="non-terminal residue" evidence="7">
    <location>
        <position position="149"/>
    </location>
</feature>
<dbReference type="InterPro" id="IPR002125">
    <property type="entry name" value="CMP_dCMP_dom"/>
</dbReference>
<dbReference type="Pfam" id="PF00383">
    <property type="entry name" value="dCMP_cyt_deam_1"/>
    <property type="match status" value="1"/>
</dbReference>
<reference evidence="7" key="1">
    <citation type="submission" date="2018-05" db="EMBL/GenBank/DDBJ databases">
        <authorList>
            <person name="Lanie J.A."/>
            <person name="Ng W.-L."/>
            <person name="Kazmierczak K.M."/>
            <person name="Andrzejewski T.M."/>
            <person name="Davidsen T.M."/>
            <person name="Wayne K.J."/>
            <person name="Tettelin H."/>
            <person name="Glass J.I."/>
            <person name="Rusch D."/>
            <person name="Podicherti R."/>
            <person name="Tsui H.-C.T."/>
            <person name="Winkler M.E."/>
        </authorList>
    </citation>
    <scope>NUCLEOTIDE SEQUENCE</scope>
</reference>
<evidence type="ECO:0000259" key="6">
    <source>
        <dbReference type="PROSITE" id="PS51747"/>
    </source>
</evidence>
<proteinExistence type="inferred from homology"/>
<accession>A0A382QEM2</accession>
<dbReference type="AlphaFoldDB" id="A0A382QEM2"/>
<dbReference type="SUPFAM" id="SSF53927">
    <property type="entry name" value="Cytidine deaminase-like"/>
    <property type="match status" value="1"/>
</dbReference>
<dbReference type="GO" id="GO:0006220">
    <property type="term" value="P:pyrimidine nucleotide metabolic process"/>
    <property type="evidence" value="ECO:0007669"/>
    <property type="project" value="InterPro"/>
</dbReference>
<dbReference type="GO" id="GO:0004132">
    <property type="term" value="F:dCMP deaminase activity"/>
    <property type="evidence" value="ECO:0007669"/>
    <property type="project" value="InterPro"/>
</dbReference>
<dbReference type="EMBL" id="UINC01114009">
    <property type="protein sequence ID" value="SVC84014.1"/>
    <property type="molecule type" value="Genomic_DNA"/>
</dbReference>
<gene>
    <name evidence="7" type="ORF">METZ01_LOCUS336868</name>
</gene>
<dbReference type="InterPro" id="IPR035105">
    <property type="entry name" value="Deoxycytidylate_deaminase_dom"/>
</dbReference>
<sequence>MPLQTDFDNTYLKMANTWAQLSKALRKKVGCLIVKDGAIISDGYNGTPSGFNNDCEIKVPSPQMIVDDEGQLVEGTYRLETKPEVLHAESNAITKLAKSTQSSDGATMYITISPCVDCAKLIIQSGIKRVVYETFYQNTNGINLLNEAN</sequence>
<evidence type="ECO:0000256" key="1">
    <source>
        <dbReference type="ARBA" id="ARBA00001947"/>
    </source>
</evidence>
<name>A0A382QEM2_9ZZZZ</name>
<organism evidence="7">
    <name type="scientific">marine metagenome</name>
    <dbReference type="NCBI Taxonomy" id="408172"/>
    <lineage>
        <taxon>unclassified sequences</taxon>
        <taxon>metagenomes</taxon>
        <taxon>ecological metagenomes</taxon>
    </lineage>
</organism>
<dbReference type="PIRSF" id="PIRSF006019">
    <property type="entry name" value="dCMP_deaminase"/>
    <property type="match status" value="1"/>
</dbReference>
<evidence type="ECO:0000256" key="5">
    <source>
        <dbReference type="ARBA" id="ARBA00022833"/>
    </source>
</evidence>
<dbReference type="PROSITE" id="PS51747">
    <property type="entry name" value="CYT_DCMP_DEAMINASES_2"/>
    <property type="match status" value="1"/>
</dbReference>
<dbReference type="CDD" id="cd01286">
    <property type="entry name" value="deoxycytidylate_deaminase"/>
    <property type="match status" value="1"/>
</dbReference>
<keyword evidence="4" id="KW-0378">Hydrolase</keyword>
<keyword evidence="3" id="KW-0479">Metal-binding</keyword>
<comment type="cofactor">
    <cofactor evidence="1">
        <name>Zn(2+)</name>
        <dbReference type="ChEBI" id="CHEBI:29105"/>
    </cofactor>
</comment>
<dbReference type="PANTHER" id="PTHR11086">
    <property type="entry name" value="DEOXYCYTIDYLATE DEAMINASE-RELATED"/>
    <property type="match status" value="1"/>
</dbReference>
<protein>
    <recommendedName>
        <fullName evidence="6">CMP/dCMP-type deaminase domain-containing protein</fullName>
    </recommendedName>
</protein>
<dbReference type="InterPro" id="IPR016192">
    <property type="entry name" value="APOBEC/CMP_deaminase_Zn-bd"/>
</dbReference>
<evidence type="ECO:0000313" key="7">
    <source>
        <dbReference type="EMBL" id="SVC84014.1"/>
    </source>
</evidence>
<feature type="domain" description="CMP/dCMP-type deaminase" evidence="6">
    <location>
        <begin position="6"/>
        <end position="149"/>
    </location>
</feature>
<evidence type="ECO:0000256" key="4">
    <source>
        <dbReference type="ARBA" id="ARBA00022801"/>
    </source>
</evidence>
<dbReference type="GO" id="GO:0005737">
    <property type="term" value="C:cytoplasm"/>
    <property type="evidence" value="ECO:0007669"/>
    <property type="project" value="TreeGrafter"/>
</dbReference>
<evidence type="ECO:0000256" key="2">
    <source>
        <dbReference type="ARBA" id="ARBA00006576"/>
    </source>
</evidence>
<dbReference type="Gene3D" id="3.40.140.10">
    <property type="entry name" value="Cytidine Deaminase, domain 2"/>
    <property type="match status" value="1"/>
</dbReference>
<keyword evidence="5" id="KW-0862">Zinc</keyword>